<dbReference type="AlphaFoldDB" id="L8JWF3"/>
<feature type="region of interest" description="Disordered" evidence="1">
    <location>
        <begin position="44"/>
        <end position="65"/>
    </location>
</feature>
<organism evidence="2 3">
    <name type="scientific">Fulvivirga imtechensis AK7</name>
    <dbReference type="NCBI Taxonomy" id="1237149"/>
    <lineage>
        <taxon>Bacteria</taxon>
        <taxon>Pseudomonadati</taxon>
        <taxon>Bacteroidota</taxon>
        <taxon>Cytophagia</taxon>
        <taxon>Cytophagales</taxon>
        <taxon>Fulvivirgaceae</taxon>
        <taxon>Fulvivirga</taxon>
    </lineage>
</organism>
<evidence type="ECO:0000313" key="2">
    <source>
        <dbReference type="EMBL" id="ELR72533.1"/>
    </source>
</evidence>
<dbReference type="EMBL" id="AMZN01000019">
    <property type="protein sequence ID" value="ELR72533.1"/>
    <property type="molecule type" value="Genomic_DNA"/>
</dbReference>
<evidence type="ECO:0000256" key="1">
    <source>
        <dbReference type="SAM" id="MobiDB-lite"/>
    </source>
</evidence>
<accession>L8JWF3</accession>
<evidence type="ECO:0000313" key="3">
    <source>
        <dbReference type="Proteomes" id="UP000011135"/>
    </source>
</evidence>
<proteinExistence type="predicted"/>
<reference evidence="2 3" key="1">
    <citation type="submission" date="2012-12" db="EMBL/GenBank/DDBJ databases">
        <title>Genome assembly of Fulvivirga imtechensis AK7.</title>
        <authorList>
            <person name="Nupur N."/>
            <person name="Khatri I."/>
            <person name="Kumar R."/>
            <person name="Subramanian S."/>
            <person name="Pinnaka A."/>
        </authorList>
    </citation>
    <scope>NUCLEOTIDE SEQUENCE [LARGE SCALE GENOMIC DNA]</scope>
    <source>
        <strain evidence="2 3">AK7</strain>
    </source>
</reference>
<keyword evidence="3" id="KW-1185">Reference proteome</keyword>
<name>L8JWF3_9BACT</name>
<gene>
    <name evidence="2" type="ORF">C900_01311</name>
</gene>
<sequence>MDHQIQWPVAQRLEYHSYKVKVPGADELLDEAIISMLTDRQVFNSRQANKRSVGGRSPLPPQMNM</sequence>
<dbReference type="STRING" id="1237149.C900_01311"/>
<dbReference type="Proteomes" id="UP000011135">
    <property type="component" value="Unassembled WGS sequence"/>
</dbReference>
<protein>
    <submittedName>
        <fullName evidence="2">Uncharacterized protein</fullName>
    </submittedName>
</protein>
<comment type="caution">
    <text evidence="2">The sequence shown here is derived from an EMBL/GenBank/DDBJ whole genome shotgun (WGS) entry which is preliminary data.</text>
</comment>